<dbReference type="PANTHER" id="PTHR47723">
    <property type="entry name" value="OS05G0353850 PROTEIN"/>
    <property type="match status" value="1"/>
</dbReference>
<evidence type="ECO:0000256" key="1">
    <source>
        <dbReference type="SAM" id="MobiDB-lite"/>
    </source>
</evidence>
<evidence type="ECO:0000313" key="4">
    <source>
        <dbReference type="Proteomes" id="UP000886885"/>
    </source>
</evidence>
<dbReference type="OrthoDB" id="1436322at2759"/>
<keyword evidence="2" id="KW-1133">Transmembrane helix</keyword>
<feature type="region of interest" description="Disordered" evidence="1">
    <location>
        <begin position="1"/>
        <end position="25"/>
    </location>
</feature>
<organism evidence="3 4">
    <name type="scientific">Populus tomentosa</name>
    <name type="common">Chinese white poplar</name>
    <dbReference type="NCBI Taxonomy" id="118781"/>
    <lineage>
        <taxon>Eukaryota</taxon>
        <taxon>Viridiplantae</taxon>
        <taxon>Streptophyta</taxon>
        <taxon>Embryophyta</taxon>
        <taxon>Tracheophyta</taxon>
        <taxon>Spermatophyta</taxon>
        <taxon>Magnoliopsida</taxon>
        <taxon>eudicotyledons</taxon>
        <taxon>Gunneridae</taxon>
        <taxon>Pentapetalae</taxon>
        <taxon>rosids</taxon>
        <taxon>fabids</taxon>
        <taxon>Malpighiales</taxon>
        <taxon>Salicaceae</taxon>
        <taxon>Saliceae</taxon>
        <taxon>Populus</taxon>
    </lineage>
</organism>
<feature type="transmembrane region" description="Helical" evidence="2">
    <location>
        <begin position="60"/>
        <end position="80"/>
    </location>
</feature>
<dbReference type="AlphaFoldDB" id="A0A8X7Y1P6"/>
<proteinExistence type="predicted"/>
<keyword evidence="4" id="KW-1185">Reference proteome</keyword>
<evidence type="ECO:0000313" key="3">
    <source>
        <dbReference type="EMBL" id="KAG6742781.1"/>
    </source>
</evidence>
<evidence type="ECO:0000256" key="2">
    <source>
        <dbReference type="SAM" id="Phobius"/>
    </source>
</evidence>
<name>A0A8X7Y1P6_POPTO</name>
<gene>
    <name evidence="3" type="ORF">POTOM_053720</name>
</gene>
<comment type="caution">
    <text evidence="3">The sequence shown here is derived from an EMBL/GenBank/DDBJ whole genome shotgun (WGS) entry which is preliminary data.</text>
</comment>
<sequence length="233" mass="26572">MRTLHPCAHRMSHQQHQSKLGSQEHLKPQSRRKGMFWELSLVAAARPARPAPVTITPVFWWDYCWFGKAWGGLSIVLVILQWPFIKPKGMPVAYGLYLLLAMSPFRPWISLGNVLPFRFLWEVAPGSSRRLIKTVVLADDTQFLFFFFLRRYDGFGVIEIWLLTKISTRPIQGFIKLNMDGSSIGTPASIGFGGLLRDWKGNWVLRFSGFAGYSPSLLLELLALKHGLLIAWN</sequence>
<accession>A0A8X7Y1P6</accession>
<dbReference type="EMBL" id="JAAWWB010000033">
    <property type="protein sequence ID" value="KAG6742781.1"/>
    <property type="molecule type" value="Genomic_DNA"/>
</dbReference>
<dbReference type="InterPro" id="IPR053151">
    <property type="entry name" value="RNase_H-like"/>
</dbReference>
<evidence type="ECO:0008006" key="5">
    <source>
        <dbReference type="Google" id="ProtNLM"/>
    </source>
</evidence>
<keyword evidence="2" id="KW-0472">Membrane</keyword>
<keyword evidence="2" id="KW-0812">Transmembrane</keyword>
<reference evidence="3" key="1">
    <citation type="journal article" date="2020" name="bioRxiv">
        <title>Hybrid origin of Populus tomentosa Carr. identified through genome sequencing and phylogenomic analysis.</title>
        <authorList>
            <person name="An X."/>
            <person name="Gao K."/>
            <person name="Chen Z."/>
            <person name="Li J."/>
            <person name="Yang X."/>
            <person name="Yang X."/>
            <person name="Zhou J."/>
            <person name="Guo T."/>
            <person name="Zhao T."/>
            <person name="Huang S."/>
            <person name="Miao D."/>
            <person name="Khan W.U."/>
            <person name="Rao P."/>
            <person name="Ye M."/>
            <person name="Lei B."/>
            <person name="Liao W."/>
            <person name="Wang J."/>
            <person name="Ji L."/>
            <person name="Li Y."/>
            <person name="Guo B."/>
            <person name="Mustafa N.S."/>
            <person name="Li S."/>
            <person name="Yun Q."/>
            <person name="Keller S.R."/>
            <person name="Mao J."/>
            <person name="Zhang R."/>
            <person name="Strauss S.H."/>
        </authorList>
    </citation>
    <scope>NUCLEOTIDE SEQUENCE</scope>
    <source>
        <strain evidence="3">GM15</strain>
        <tissue evidence="3">Leaf</tissue>
    </source>
</reference>
<protein>
    <recommendedName>
        <fullName evidence="5">RNase H type-1 domain-containing protein</fullName>
    </recommendedName>
</protein>
<dbReference type="PANTHER" id="PTHR47723:SF19">
    <property type="entry name" value="POLYNUCLEOTIDYL TRANSFERASE, RIBONUCLEASE H-LIKE SUPERFAMILY PROTEIN"/>
    <property type="match status" value="1"/>
</dbReference>
<dbReference type="Proteomes" id="UP000886885">
    <property type="component" value="Chromosome 17A"/>
</dbReference>